<dbReference type="Proteomes" id="UP000019151">
    <property type="component" value="Chromosome"/>
</dbReference>
<sequence length="118" mass="12835">MAREIALEHLLGTRVHDAAGESLGRLHEVVAEHEGDALVVRAFLVGHHAFAERFGGGPLVRALARLLSGGRGVEETIVPWDAMDLSDPARPRCTLRRDEVRRLTAERERSAGGVPTGR</sequence>
<evidence type="ECO:0000313" key="2">
    <source>
        <dbReference type="Proteomes" id="UP000019151"/>
    </source>
</evidence>
<dbReference type="STRING" id="861299.J421_1613"/>
<protein>
    <recommendedName>
        <fullName evidence="3">PRC-barrel domain protein</fullName>
    </recommendedName>
</protein>
<name>W0RFM8_9BACT</name>
<dbReference type="InParanoid" id="W0RFM8"/>
<evidence type="ECO:0008006" key="3">
    <source>
        <dbReference type="Google" id="ProtNLM"/>
    </source>
</evidence>
<keyword evidence="2" id="KW-1185">Reference proteome</keyword>
<dbReference type="OrthoDB" id="8094717at2"/>
<dbReference type="HOGENOM" id="CLU_154553_0_0_0"/>
<evidence type="ECO:0000313" key="1">
    <source>
        <dbReference type="EMBL" id="AHG89150.1"/>
    </source>
</evidence>
<proteinExistence type="predicted"/>
<gene>
    <name evidence="1" type="ORF">J421_1613</name>
</gene>
<dbReference type="eggNOG" id="ENOG5033EX1">
    <property type="taxonomic scope" value="Bacteria"/>
</dbReference>
<dbReference type="RefSeq" id="WP_025410665.1">
    <property type="nucleotide sequence ID" value="NZ_CP007128.1"/>
</dbReference>
<organism evidence="1 2">
    <name type="scientific">Gemmatirosa kalamazoonensis</name>
    <dbReference type="NCBI Taxonomy" id="861299"/>
    <lineage>
        <taxon>Bacteria</taxon>
        <taxon>Pseudomonadati</taxon>
        <taxon>Gemmatimonadota</taxon>
        <taxon>Gemmatimonadia</taxon>
        <taxon>Gemmatimonadales</taxon>
        <taxon>Gemmatimonadaceae</taxon>
        <taxon>Gemmatirosa</taxon>
    </lineage>
</organism>
<dbReference type="KEGG" id="gba:J421_1613"/>
<dbReference type="AlphaFoldDB" id="W0RFM8"/>
<dbReference type="EMBL" id="CP007128">
    <property type="protein sequence ID" value="AHG89150.1"/>
    <property type="molecule type" value="Genomic_DNA"/>
</dbReference>
<accession>W0RFM8</accession>
<reference evidence="1 2" key="1">
    <citation type="journal article" date="2014" name="Genome Announc.">
        <title>Genome Sequence and Methylome of Soil Bacterium Gemmatirosa kalamazoonensis KBS708T, a Member of the Rarely Cultivated Gemmatimonadetes Phylum.</title>
        <authorList>
            <person name="Debruyn J.M."/>
            <person name="Radosevich M."/>
            <person name="Wommack K.E."/>
            <person name="Polson S.W."/>
            <person name="Hauser L.J."/>
            <person name="Fawaz M.N."/>
            <person name="Korlach J."/>
            <person name="Tsai Y.C."/>
        </authorList>
    </citation>
    <scope>NUCLEOTIDE SEQUENCE [LARGE SCALE GENOMIC DNA]</scope>
    <source>
        <strain evidence="1 2">KBS708</strain>
    </source>
</reference>